<dbReference type="Gene3D" id="3.30.420.10">
    <property type="entry name" value="Ribonuclease H-like superfamily/Ribonuclease H"/>
    <property type="match status" value="1"/>
</dbReference>
<dbReference type="GO" id="GO:0003676">
    <property type="term" value="F:nucleic acid binding"/>
    <property type="evidence" value="ECO:0007669"/>
    <property type="project" value="InterPro"/>
</dbReference>
<comment type="caution">
    <text evidence="2">The sequence shown here is derived from an EMBL/GenBank/DDBJ whole genome shotgun (WGS) entry which is preliminary data.</text>
</comment>
<reference evidence="2 3" key="1">
    <citation type="journal article" date="2007" name="Science">
        <title>Genomic minimalism in the early diverging intestinal parasite Giardia lamblia.</title>
        <authorList>
            <person name="Morrison H.G."/>
            <person name="McArthur A.G."/>
            <person name="Gillin F.D."/>
            <person name="Aley S.B."/>
            <person name="Adam R.D."/>
            <person name="Olsen G.J."/>
            <person name="Best A.A."/>
            <person name="Cande W.Z."/>
            <person name="Chen F."/>
            <person name="Cipriano M.J."/>
            <person name="Davids B.J."/>
            <person name="Dawson S.C."/>
            <person name="Elmendorf H.G."/>
            <person name="Hehl A.B."/>
            <person name="Holder M.E."/>
            <person name="Huse S.M."/>
            <person name="Kim U.U."/>
            <person name="Lasek-Nesselquist E."/>
            <person name="Manning G."/>
            <person name="Nigam A."/>
            <person name="Nixon J.E."/>
            <person name="Palm D."/>
            <person name="Passamaneck N.E."/>
            <person name="Prabhu A."/>
            <person name="Reich C.I."/>
            <person name="Reiner D.S."/>
            <person name="Samuelson J."/>
            <person name="Svard S.G."/>
            <person name="Sogin M.L."/>
        </authorList>
    </citation>
    <scope>NUCLEOTIDE SEQUENCE [LARGE SCALE GENOMIC DNA]</scope>
    <source>
        <strain evidence="2 3">WB C6</strain>
    </source>
</reference>
<evidence type="ECO:0000313" key="3">
    <source>
        <dbReference type="Proteomes" id="UP000001548"/>
    </source>
</evidence>
<accession>A8BIN6</accession>
<protein>
    <submittedName>
        <fullName evidence="2">Uncharacterized protein</fullName>
    </submittedName>
</protein>
<dbReference type="InterPro" id="IPR036397">
    <property type="entry name" value="RNaseH_sf"/>
</dbReference>
<proteinExistence type="predicted"/>
<dbReference type="Proteomes" id="UP000001548">
    <property type="component" value="Unassembled WGS sequence"/>
</dbReference>
<sequence length="262" mass="29141">MRIVDQNWQKPRKGAAPALKKFASEAQETKTAIRSDSLNIVTLYGVFIQTGTGTHIRSSLARLIAIDSSKRIIYNSVFLPYAPITDYRTPETSLTAADFEGAISIADVRSEVRKFLVNKVLGFNTQKILNQLGVHVPSRRILDLNHSYYGSVSYVKGMTGLDAILRSFGGTKYSVNPIEKVRLIYELYLKRKNSWYSDLATYYKVVQGKVDPSSVLDMPSAPLTTGENDQENDQDRELLAESGNASGYSYSSDYSYSTSSDA</sequence>
<dbReference type="AlphaFoldDB" id="A8BIN6"/>
<dbReference type="GO" id="GO:0031125">
    <property type="term" value="P:rRNA 3'-end processing"/>
    <property type="evidence" value="ECO:0000318"/>
    <property type="project" value="GO_Central"/>
</dbReference>
<dbReference type="GO" id="GO:0004527">
    <property type="term" value="F:exonuclease activity"/>
    <property type="evidence" value="ECO:0000318"/>
    <property type="project" value="GO_Central"/>
</dbReference>
<gene>
    <name evidence="2" type="ORF">GL50803_005823</name>
</gene>
<keyword evidence="3" id="KW-1185">Reference proteome</keyword>
<evidence type="ECO:0000313" key="2">
    <source>
        <dbReference type="EMBL" id="KAE8305613.1"/>
    </source>
</evidence>
<dbReference type="GeneID" id="5699768"/>
<feature type="region of interest" description="Disordered" evidence="1">
    <location>
        <begin position="217"/>
        <end position="262"/>
    </location>
</feature>
<evidence type="ECO:0000256" key="1">
    <source>
        <dbReference type="SAM" id="MobiDB-lite"/>
    </source>
</evidence>
<dbReference type="OMA" id="WYSDLAT"/>
<dbReference type="HOGENOM" id="CLU_1063336_0_0_1"/>
<dbReference type="KEGG" id="gla:GL50803_005823"/>
<feature type="compositionally biased region" description="Low complexity" evidence="1">
    <location>
        <begin position="242"/>
        <end position="262"/>
    </location>
</feature>
<dbReference type="RefSeq" id="XP_001706873.1">
    <property type="nucleotide sequence ID" value="XM_001706821.1"/>
</dbReference>
<organism evidence="2 3">
    <name type="scientific">Giardia intestinalis (strain ATCC 50803 / WB clone C6)</name>
    <name type="common">Giardia lamblia</name>
    <dbReference type="NCBI Taxonomy" id="184922"/>
    <lineage>
        <taxon>Eukaryota</taxon>
        <taxon>Metamonada</taxon>
        <taxon>Diplomonadida</taxon>
        <taxon>Hexamitidae</taxon>
        <taxon>Giardiinae</taxon>
        <taxon>Giardia</taxon>
    </lineage>
</organism>
<name>A8BIN6_GIAIC</name>
<dbReference type="VEuPathDB" id="GiardiaDB:GL50803_5823"/>
<dbReference type="EMBL" id="AACB03000001">
    <property type="protein sequence ID" value="KAE8305613.1"/>
    <property type="molecule type" value="Genomic_DNA"/>
</dbReference>
<dbReference type="GO" id="GO:0005634">
    <property type="term" value="C:nucleus"/>
    <property type="evidence" value="ECO:0000318"/>
    <property type="project" value="GO_Central"/>
</dbReference>